<evidence type="ECO:0000256" key="8">
    <source>
        <dbReference type="ARBA" id="ARBA00023015"/>
    </source>
</evidence>
<dbReference type="InterPro" id="IPR006155">
    <property type="entry name" value="Josephin"/>
</dbReference>
<dbReference type="EC" id="3.4.19.12" evidence="3"/>
<evidence type="ECO:0000256" key="10">
    <source>
        <dbReference type="ARBA" id="ARBA00023242"/>
    </source>
</evidence>
<dbReference type="EMBL" id="LNZH02000178">
    <property type="protein sequence ID" value="OCB88478.1"/>
    <property type="molecule type" value="Genomic_DNA"/>
</dbReference>
<gene>
    <name evidence="15" type="ORF">A7U60_g4386</name>
</gene>
<dbReference type="PANTHER" id="PTHR14159:SF0">
    <property type="entry name" value="ATAXIN-3-RELATED"/>
    <property type="match status" value="1"/>
</dbReference>
<protein>
    <recommendedName>
        <fullName evidence="3">ubiquitinyl hydrolase 1</fullName>
        <ecNumber evidence="3">3.4.19.12</ecNumber>
    </recommendedName>
</protein>
<name>A0A9Q5HYR4_SANBA</name>
<dbReference type="GO" id="GO:0004843">
    <property type="term" value="F:cysteine-type deubiquitinase activity"/>
    <property type="evidence" value="ECO:0007669"/>
    <property type="project" value="UniProtKB-EC"/>
</dbReference>
<dbReference type="AlphaFoldDB" id="A0A9Q5HYR4"/>
<comment type="caution">
    <text evidence="15">The sequence shown here is derived from an EMBL/GenBank/DDBJ whole genome shotgun (WGS) entry which is preliminary data.</text>
</comment>
<accession>A0A9Q5HYR4</accession>
<proteinExistence type="predicted"/>
<dbReference type="InterPro" id="IPR003903">
    <property type="entry name" value="UIM_dom"/>
</dbReference>
<dbReference type="Gene3D" id="3.90.70.40">
    <property type="match status" value="1"/>
</dbReference>
<feature type="compositionally biased region" description="Polar residues" evidence="13">
    <location>
        <begin position="409"/>
        <end position="420"/>
    </location>
</feature>
<comment type="caution">
    <text evidence="12">Lacks conserved residue(s) required for the propagation of feature annotation.</text>
</comment>
<evidence type="ECO:0000256" key="9">
    <source>
        <dbReference type="ARBA" id="ARBA00023163"/>
    </source>
</evidence>
<dbReference type="Proteomes" id="UP000757232">
    <property type="component" value="Unassembled WGS sequence"/>
</dbReference>
<evidence type="ECO:0000256" key="13">
    <source>
        <dbReference type="SAM" id="MobiDB-lite"/>
    </source>
</evidence>
<evidence type="ECO:0000256" key="5">
    <source>
        <dbReference type="ARBA" id="ARBA00022786"/>
    </source>
</evidence>
<dbReference type="SMART" id="SM01246">
    <property type="entry name" value="Josephin"/>
    <property type="match status" value="1"/>
</dbReference>
<dbReference type="Gene3D" id="1.10.287.10">
    <property type="entry name" value="S15/NS1, RNA-binding"/>
    <property type="match status" value="1"/>
</dbReference>
<dbReference type="GO" id="GO:0006508">
    <property type="term" value="P:proteolysis"/>
    <property type="evidence" value="ECO:0007669"/>
    <property type="project" value="UniProtKB-KW"/>
</dbReference>
<feature type="domain" description="Josephin" evidence="14">
    <location>
        <begin position="8"/>
        <end position="193"/>
    </location>
</feature>
<feature type="compositionally biased region" description="Acidic residues" evidence="13">
    <location>
        <begin position="390"/>
        <end position="403"/>
    </location>
</feature>
<organism evidence="15 16">
    <name type="scientific">Sanghuangporus baumii</name>
    <name type="common">Phellinus baumii</name>
    <dbReference type="NCBI Taxonomy" id="108892"/>
    <lineage>
        <taxon>Eukaryota</taxon>
        <taxon>Fungi</taxon>
        <taxon>Dikarya</taxon>
        <taxon>Basidiomycota</taxon>
        <taxon>Agaricomycotina</taxon>
        <taxon>Agaricomycetes</taxon>
        <taxon>Hymenochaetales</taxon>
        <taxon>Hymenochaetaceae</taxon>
        <taxon>Sanghuangporus</taxon>
    </lineage>
</organism>
<evidence type="ECO:0000256" key="11">
    <source>
        <dbReference type="PIRSR" id="PIRSR633865-1"/>
    </source>
</evidence>
<dbReference type="OrthoDB" id="10063692at2759"/>
<evidence type="ECO:0000259" key="14">
    <source>
        <dbReference type="PROSITE" id="PS50957"/>
    </source>
</evidence>
<keyword evidence="7" id="KW-0788">Thiol protease</keyword>
<dbReference type="SMART" id="SM00726">
    <property type="entry name" value="UIM"/>
    <property type="match status" value="3"/>
</dbReference>
<comment type="subcellular location">
    <subcellularLocation>
        <location evidence="2">Nucleus</location>
    </subcellularLocation>
</comment>
<dbReference type="InterPro" id="IPR033865">
    <property type="entry name" value="Ataxin-3"/>
</dbReference>
<dbReference type="Pfam" id="PF02099">
    <property type="entry name" value="Josephin"/>
    <property type="match status" value="1"/>
</dbReference>
<keyword evidence="5" id="KW-0833">Ubl conjugation pathway</keyword>
<feature type="active site" evidence="11">
    <location>
        <position position="147"/>
    </location>
</feature>
<feature type="compositionally biased region" description="Acidic residues" evidence="13">
    <location>
        <begin position="520"/>
        <end position="535"/>
    </location>
</feature>
<evidence type="ECO:0000256" key="7">
    <source>
        <dbReference type="ARBA" id="ARBA00022807"/>
    </source>
</evidence>
<dbReference type="PROSITE" id="PS50957">
    <property type="entry name" value="JOSEPHIN"/>
    <property type="match status" value="1"/>
</dbReference>
<feature type="compositionally biased region" description="Polar residues" evidence="13">
    <location>
        <begin position="345"/>
        <end position="356"/>
    </location>
</feature>
<evidence type="ECO:0000256" key="6">
    <source>
        <dbReference type="ARBA" id="ARBA00022801"/>
    </source>
</evidence>
<dbReference type="PANTHER" id="PTHR14159">
    <property type="entry name" value="ATAXIN-3-RELATED"/>
    <property type="match status" value="1"/>
</dbReference>
<evidence type="ECO:0000256" key="2">
    <source>
        <dbReference type="ARBA" id="ARBA00004123"/>
    </source>
</evidence>
<sequence length="585" mass="62067">MAGLEALTAMIYHERQQEGSMLCAQHALNSLLQGNYFTAPDLAAIARSFDALEHDALDADDAQRSGSHNMDDTGFFSVQVIDQALDVWGLNLVRWRSEQMRPYQDSPHKLLAFVLNLQQHWFTLRRFGPARTSIESDPGEGHWFNLNSSYVAPKWVSRTYLGMFLQQSEEEGYSVFAVVQADPTKPIALPRTEADIAAATLDAPDSAPGHSFASSSSVPGAFPGAEEVLIPDEEDYNIDSEDVELQAALAASLTGADQSFGQHAYVPRAPVPAPSLRQAPAPPPLGDDMDVESSGPSTPSQAPGQTGAEQDLVAASMARSRQMLERMQRMQEEALRETYEGEATSAGQLEQQQASVPQRRRTREEEDQEELERAIAASIAEHNAQTREGGDEDEDGSGEDWLPEESNKENAPTGSPSQRPQLHPGAVSSGPSTTGITSGGVRTESGEIVRVYDDEDEALQEALRASLQSMPEGFVHAPTPPRPEPITPPSAAAGAGAAAAAASAPPASGTSKAAPRAAPGDEEMVDADTVAEADADAERASSPPPPPAQVDLEEMRRRRLARFAGASASGAAAAAAPASGSGDSS</sequence>
<evidence type="ECO:0000256" key="3">
    <source>
        <dbReference type="ARBA" id="ARBA00012759"/>
    </source>
</evidence>
<feature type="region of interest" description="Disordered" evidence="13">
    <location>
        <begin position="266"/>
        <end position="309"/>
    </location>
</feature>
<feature type="compositionally biased region" description="Low complexity" evidence="13">
    <location>
        <begin position="428"/>
        <end position="440"/>
    </location>
</feature>
<keyword evidence="4" id="KW-0645">Protease</keyword>
<comment type="catalytic activity">
    <reaction evidence="1">
        <text>Thiol-dependent hydrolysis of ester, thioester, amide, peptide and isopeptide bonds formed by the C-terminal Gly of ubiquitin (a 76-residue protein attached to proteins as an intracellular targeting signal).</text>
        <dbReference type="EC" id="3.4.19.12"/>
    </reaction>
</comment>
<feature type="compositionally biased region" description="Low complexity" evidence="13">
    <location>
        <begin position="564"/>
        <end position="585"/>
    </location>
</feature>
<feature type="compositionally biased region" description="Pro residues" evidence="13">
    <location>
        <begin position="478"/>
        <end position="488"/>
    </location>
</feature>
<reference evidence="15" key="1">
    <citation type="submission" date="2016-06" db="EMBL/GenBank/DDBJ databases">
        <title>Draft Genome sequence of the fungus Inonotus baumii.</title>
        <authorList>
            <person name="Zhu H."/>
            <person name="Lin W."/>
        </authorList>
    </citation>
    <scope>NUCLEOTIDE SEQUENCE</scope>
    <source>
        <strain evidence="15">821</strain>
    </source>
</reference>
<feature type="active site" description="Nucleophile" evidence="11">
    <location>
        <position position="23"/>
    </location>
</feature>
<dbReference type="GO" id="GO:0005634">
    <property type="term" value="C:nucleus"/>
    <property type="evidence" value="ECO:0007669"/>
    <property type="project" value="UniProtKB-SubCell"/>
</dbReference>
<feature type="active site" description="Proton acceptor" evidence="11">
    <location>
        <position position="120"/>
    </location>
</feature>
<evidence type="ECO:0000313" key="15">
    <source>
        <dbReference type="EMBL" id="OCB88478.1"/>
    </source>
</evidence>
<feature type="region of interest" description="Disordered" evidence="13">
    <location>
        <begin position="336"/>
        <end position="585"/>
    </location>
</feature>
<dbReference type="GO" id="GO:0016579">
    <property type="term" value="P:protein deubiquitination"/>
    <property type="evidence" value="ECO:0007669"/>
    <property type="project" value="InterPro"/>
</dbReference>
<keyword evidence="8" id="KW-0805">Transcription regulation</keyword>
<feature type="compositionally biased region" description="Low complexity" evidence="13">
    <location>
        <begin position="489"/>
        <end position="515"/>
    </location>
</feature>
<keyword evidence="10" id="KW-0539">Nucleus</keyword>
<evidence type="ECO:0000256" key="4">
    <source>
        <dbReference type="ARBA" id="ARBA00022670"/>
    </source>
</evidence>
<keyword evidence="9" id="KW-0804">Transcription</keyword>
<dbReference type="PRINTS" id="PR01233">
    <property type="entry name" value="JOSEPHIN"/>
</dbReference>
<dbReference type="PROSITE" id="PS50330">
    <property type="entry name" value="UIM"/>
    <property type="match status" value="1"/>
</dbReference>
<keyword evidence="6" id="KW-0378">Hydrolase</keyword>
<feature type="compositionally biased region" description="Polar residues" evidence="13">
    <location>
        <begin position="294"/>
        <end position="308"/>
    </location>
</feature>
<keyword evidence="16" id="KW-1185">Reference proteome</keyword>
<evidence type="ECO:0000313" key="16">
    <source>
        <dbReference type="Proteomes" id="UP000757232"/>
    </source>
</evidence>
<evidence type="ECO:0000256" key="12">
    <source>
        <dbReference type="PROSITE-ProRule" id="PRU00331"/>
    </source>
</evidence>
<evidence type="ECO:0000256" key="1">
    <source>
        <dbReference type="ARBA" id="ARBA00000707"/>
    </source>
</evidence>